<accession>A0ABP9I2Y5</accession>
<dbReference type="Proteomes" id="UP001500466">
    <property type="component" value="Unassembled WGS sequence"/>
</dbReference>
<evidence type="ECO:0000256" key="11">
    <source>
        <dbReference type="SAM" id="Phobius"/>
    </source>
</evidence>
<evidence type="ECO:0000313" key="15">
    <source>
        <dbReference type="Proteomes" id="UP001500466"/>
    </source>
</evidence>
<feature type="domain" description="Anti-sigma K factor RskA C-terminal" evidence="12">
    <location>
        <begin position="100"/>
        <end position="240"/>
    </location>
</feature>
<feature type="transmembrane region" description="Helical" evidence="11">
    <location>
        <begin position="96"/>
        <end position="115"/>
    </location>
</feature>
<dbReference type="InterPro" id="IPR041916">
    <property type="entry name" value="Anti_sigma_zinc_sf"/>
</dbReference>
<evidence type="ECO:0000256" key="2">
    <source>
        <dbReference type="ARBA" id="ARBA00004236"/>
    </source>
</evidence>
<dbReference type="PANTHER" id="PTHR37461:SF1">
    <property type="entry name" value="ANTI-SIGMA-K FACTOR RSKA"/>
    <property type="match status" value="1"/>
</dbReference>
<dbReference type="Gene3D" id="1.10.10.1320">
    <property type="entry name" value="Anti-sigma factor, zinc-finger domain"/>
    <property type="match status" value="1"/>
</dbReference>
<comment type="caution">
    <text evidence="14">The sequence shown here is derived from an EMBL/GenBank/DDBJ whole genome shotgun (WGS) entry which is preliminary data.</text>
</comment>
<evidence type="ECO:0000256" key="4">
    <source>
        <dbReference type="ARBA" id="ARBA00022692"/>
    </source>
</evidence>
<evidence type="ECO:0000313" key="14">
    <source>
        <dbReference type="EMBL" id="GAA4985362.1"/>
    </source>
</evidence>
<feature type="domain" description="Putative zinc-finger" evidence="13">
    <location>
        <begin position="11"/>
        <end position="37"/>
    </location>
</feature>
<keyword evidence="4 11" id="KW-0812">Transmembrane</keyword>
<evidence type="ECO:0000256" key="6">
    <source>
        <dbReference type="ARBA" id="ARBA00023015"/>
    </source>
</evidence>
<protein>
    <recommendedName>
        <fullName evidence="10">Regulator of SigK</fullName>
    </recommendedName>
    <alternativeName>
        <fullName evidence="9">Sigma-K anti-sigma factor RskA</fullName>
    </alternativeName>
</protein>
<evidence type="ECO:0000259" key="13">
    <source>
        <dbReference type="Pfam" id="PF13490"/>
    </source>
</evidence>
<keyword evidence="6" id="KW-0805">Transcription regulation</keyword>
<evidence type="ECO:0000256" key="5">
    <source>
        <dbReference type="ARBA" id="ARBA00022989"/>
    </source>
</evidence>
<dbReference type="InterPro" id="IPR027383">
    <property type="entry name" value="Znf_put"/>
</dbReference>
<organism evidence="14 15">
    <name type="scientific">Yinghuangia aomiensis</name>
    <dbReference type="NCBI Taxonomy" id="676205"/>
    <lineage>
        <taxon>Bacteria</taxon>
        <taxon>Bacillati</taxon>
        <taxon>Actinomycetota</taxon>
        <taxon>Actinomycetes</taxon>
        <taxon>Kitasatosporales</taxon>
        <taxon>Streptomycetaceae</taxon>
        <taxon>Yinghuangia</taxon>
    </lineage>
</organism>
<evidence type="ECO:0000256" key="8">
    <source>
        <dbReference type="ARBA" id="ARBA00023163"/>
    </source>
</evidence>
<reference evidence="15" key="1">
    <citation type="journal article" date="2019" name="Int. J. Syst. Evol. Microbiol.">
        <title>The Global Catalogue of Microorganisms (GCM) 10K type strain sequencing project: providing services to taxonomists for standard genome sequencing and annotation.</title>
        <authorList>
            <consortium name="The Broad Institute Genomics Platform"/>
            <consortium name="The Broad Institute Genome Sequencing Center for Infectious Disease"/>
            <person name="Wu L."/>
            <person name="Ma J."/>
        </authorList>
    </citation>
    <scope>NUCLEOTIDE SEQUENCE [LARGE SCALE GENOMIC DNA]</scope>
    <source>
        <strain evidence="15">JCM 17986</strain>
    </source>
</reference>
<keyword evidence="15" id="KW-1185">Reference proteome</keyword>
<proteinExistence type="predicted"/>
<evidence type="ECO:0000256" key="3">
    <source>
        <dbReference type="ARBA" id="ARBA00022475"/>
    </source>
</evidence>
<dbReference type="InterPro" id="IPR051474">
    <property type="entry name" value="Anti-sigma-K/W_factor"/>
</dbReference>
<comment type="subcellular location">
    <subcellularLocation>
        <location evidence="2">Cell membrane</location>
    </subcellularLocation>
    <subcellularLocation>
        <location evidence="1">Membrane</location>
        <topology evidence="1">Single-pass membrane protein</topology>
    </subcellularLocation>
</comment>
<sequence length="247" mass="25894">MKHRNIHLDTGAYALNALPAREHTEFSRHLRTCESCAAEVRELVATAARLGGAAADDRPPPDMRDRVLQGIRGVRQERPAPPTPAWTDRITRRLPGFALAASVALAAVFGGVAWWQHDQAQDARARQQASDTAQARLTGVLTAPDARTTVARLSGGAAATVVYSAQRNQAVLIASDMAAPPSGSVYQVWFDHTGHMTPAGLMDPARTSAAVLLDAVDGASGVGITVEPAGGSVQPTSAPIALLPFAT</sequence>
<evidence type="ECO:0000256" key="10">
    <source>
        <dbReference type="ARBA" id="ARBA00030803"/>
    </source>
</evidence>
<dbReference type="EMBL" id="BAABHS010000029">
    <property type="protein sequence ID" value="GAA4985362.1"/>
    <property type="molecule type" value="Genomic_DNA"/>
</dbReference>
<keyword evidence="5 11" id="KW-1133">Transmembrane helix</keyword>
<dbReference type="RefSeq" id="WP_345679307.1">
    <property type="nucleotide sequence ID" value="NZ_BAABHS010000029.1"/>
</dbReference>
<keyword evidence="7 11" id="KW-0472">Membrane</keyword>
<name>A0ABP9I2Y5_9ACTN</name>
<evidence type="ECO:0000256" key="7">
    <source>
        <dbReference type="ARBA" id="ARBA00023136"/>
    </source>
</evidence>
<dbReference type="Pfam" id="PF13490">
    <property type="entry name" value="zf-HC2"/>
    <property type="match status" value="1"/>
</dbReference>
<evidence type="ECO:0000256" key="1">
    <source>
        <dbReference type="ARBA" id="ARBA00004167"/>
    </source>
</evidence>
<evidence type="ECO:0000256" key="9">
    <source>
        <dbReference type="ARBA" id="ARBA00029829"/>
    </source>
</evidence>
<evidence type="ECO:0000259" key="12">
    <source>
        <dbReference type="Pfam" id="PF10099"/>
    </source>
</evidence>
<keyword evidence="3" id="KW-1003">Cell membrane</keyword>
<gene>
    <name evidence="14" type="ORF">GCM10023205_64620</name>
</gene>
<dbReference type="InterPro" id="IPR018764">
    <property type="entry name" value="RskA_C"/>
</dbReference>
<keyword evidence="8" id="KW-0804">Transcription</keyword>
<dbReference type="Pfam" id="PF10099">
    <property type="entry name" value="RskA_C"/>
    <property type="match status" value="1"/>
</dbReference>
<dbReference type="PANTHER" id="PTHR37461">
    <property type="entry name" value="ANTI-SIGMA-K FACTOR RSKA"/>
    <property type="match status" value="1"/>
</dbReference>